<dbReference type="InterPro" id="IPR040233">
    <property type="entry name" value="CCD97-like_C"/>
</dbReference>
<keyword evidence="4" id="KW-1185">Reference proteome</keyword>
<feature type="region of interest" description="Disordered" evidence="1">
    <location>
        <begin position="184"/>
        <end position="261"/>
    </location>
</feature>
<proteinExistence type="predicted"/>
<comment type="caution">
    <text evidence="3">The sequence shown here is derived from an EMBL/GenBank/DDBJ whole genome shotgun (WGS) entry which is preliminary data.</text>
</comment>
<dbReference type="EMBL" id="LKEA01000003">
    <property type="protein sequence ID" value="ROW10409.1"/>
    <property type="molecule type" value="Genomic_DNA"/>
</dbReference>
<evidence type="ECO:0000313" key="4">
    <source>
        <dbReference type="Proteomes" id="UP000283895"/>
    </source>
</evidence>
<feature type="compositionally biased region" description="Polar residues" evidence="1">
    <location>
        <begin position="1"/>
        <end position="18"/>
    </location>
</feature>
<sequence>MPSNDTMKGMPNQDSSLPASPDAFSRPRPRPQRSPEQAARIRVQNRRREYLQKNPSYFDSVEHEFADPDLYDTAVRRFQTPAEREAEGRSRGWGKVLESSLMRGEARLERVASSFTGDAPPRASSTSQARKTSLSEMTSEDMAAASSSFAVGAGLLDSKPETKEEGREAWEEFLRERFVMGADEEFDYGKVDGNEELDEMEHRDREEEWFDEEDPEWADDSEGDGDEDEEDVMSDHREGGAERRKSRKEKILTGQTGVQDY</sequence>
<dbReference type="Pfam" id="PF09747">
    <property type="entry name" value="CCD97-like_C"/>
    <property type="match status" value="1"/>
</dbReference>
<name>A0A423X3I1_9PEZI</name>
<feature type="region of interest" description="Disordered" evidence="1">
    <location>
        <begin position="112"/>
        <end position="145"/>
    </location>
</feature>
<dbReference type="Proteomes" id="UP000283895">
    <property type="component" value="Unassembled WGS sequence"/>
</dbReference>
<dbReference type="PANTHER" id="PTHR31840">
    <property type="entry name" value="COILED-COIL DOMAIN-CONTAINING PROTEIN 97"/>
    <property type="match status" value="1"/>
</dbReference>
<reference evidence="3 4" key="1">
    <citation type="submission" date="2015-09" db="EMBL/GenBank/DDBJ databases">
        <title>Host preference determinants of Valsa canker pathogens revealed by comparative genomics.</title>
        <authorList>
            <person name="Yin Z."/>
            <person name="Huang L."/>
        </authorList>
    </citation>
    <scope>NUCLEOTIDE SEQUENCE [LARGE SCALE GENOMIC DNA]</scope>
    <source>
        <strain evidence="3 4">03-1</strain>
    </source>
</reference>
<dbReference type="STRING" id="356882.A0A423X3I1"/>
<protein>
    <recommendedName>
        <fullName evidence="2">CCD97-like C-terminal domain-containing protein</fullName>
    </recommendedName>
</protein>
<feature type="domain" description="CCD97-like C-terminal" evidence="2">
    <location>
        <begin position="45"/>
        <end position="213"/>
    </location>
</feature>
<dbReference type="AlphaFoldDB" id="A0A423X3I1"/>
<evidence type="ECO:0000259" key="2">
    <source>
        <dbReference type="Pfam" id="PF09747"/>
    </source>
</evidence>
<feature type="compositionally biased region" description="Basic and acidic residues" evidence="1">
    <location>
        <begin position="233"/>
        <end position="243"/>
    </location>
</feature>
<feature type="compositionally biased region" description="Acidic residues" evidence="1">
    <location>
        <begin position="207"/>
        <end position="232"/>
    </location>
</feature>
<dbReference type="InterPro" id="IPR018613">
    <property type="entry name" value="Ccdc97-like"/>
</dbReference>
<evidence type="ECO:0000313" key="3">
    <source>
        <dbReference type="EMBL" id="ROW10409.1"/>
    </source>
</evidence>
<evidence type="ECO:0000256" key="1">
    <source>
        <dbReference type="SAM" id="MobiDB-lite"/>
    </source>
</evidence>
<gene>
    <name evidence="3" type="ORF">VMCG_01742</name>
</gene>
<feature type="compositionally biased region" description="Polar residues" evidence="1">
    <location>
        <begin position="123"/>
        <end position="137"/>
    </location>
</feature>
<organism evidence="3 4">
    <name type="scientific">Cytospora schulzeri</name>
    <dbReference type="NCBI Taxonomy" id="448051"/>
    <lineage>
        <taxon>Eukaryota</taxon>
        <taxon>Fungi</taxon>
        <taxon>Dikarya</taxon>
        <taxon>Ascomycota</taxon>
        <taxon>Pezizomycotina</taxon>
        <taxon>Sordariomycetes</taxon>
        <taxon>Sordariomycetidae</taxon>
        <taxon>Diaporthales</taxon>
        <taxon>Cytosporaceae</taxon>
        <taxon>Cytospora</taxon>
    </lineage>
</organism>
<accession>A0A423X3I1</accession>
<feature type="region of interest" description="Disordered" evidence="1">
    <location>
        <begin position="1"/>
        <end position="48"/>
    </location>
</feature>
<dbReference type="PANTHER" id="PTHR31840:SF1">
    <property type="entry name" value="COILED-COIL DOMAIN-CONTAINING PROTEIN 97"/>
    <property type="match status" value="1"/>
</dbReference>
<dbReference type="OrthoDB" id="333176at2759"/>